<evidence type="ECO:0000259" key="1">
    <source>
        <dbReference type="PROSITE" id="PS51708"/>
    </source>
</evidence>
<protein>
    <recommendedName>
        <fullName evidence="1">CHAD domain-containing protein</fullName>
    </recommendedName>
</protein>
<dbReference type="EMBL" id="POUT01000019">
    <property type="protein sequence ID" value="PNG05091.1"/>
    <property type="molecule type" value="Genomic_DNA"/>
</dbReference>
<feature type="domain" description="CHAD" evidence="1">
    <location>
        <begin position="5"/>
        <end position="275"/>
    </location>
</feature>
<organism evidence="2 3">
    <name type="scientific">Stutzerimonas stutzeri</name>
    <name type="common">Pseudomonas stutzeri</name>
    <dbReference type="NCBI Taxonomy" id="316"/>
    <lineage>
        <taxon>Bacteria</taxon>
        <taxon>Pseudomonadati</taxon>
        <taxon>Pseudomonadota</taxon>
        <taxon>Gammaproteobacteria</taxon>
        <taxon>Pseudomonadales</taxon>
        <taxon>Pseudomonadaceae</taxon>
        <taxon>Stutzerimonas</taxon>
    </lineage>
</organism>
<dbReference type="Pfam" id="PF05235">
    <property type="entry name" value="CHAD"/>
    <property type="match status" value="1"/>
</dbReference>
<proteinExistence type="predicted"/>
<dbReference type="InterPro" id="IPR007899">
    <property type="entry name" value="CHAD_dom"/>
</dbReference>
<evidence type="ECO:0000313" key="2">
    <source>
        <dbReference type="EMBL" id="PNG05091.1"/>
    </source>
</evidence>
<dbReference type="SMART" id="SM00880">
    <property type="entry name" value="CHAD"/>
    <property type="match status" value="1"/>
</dbReference>
<dbReference type="Gene3D" id="1.40.20.10">
    <property type="entry name" value="CHAD domain"/>
    <property type="match status" value="1"/>
</dbReference>
<dbReference type="PANTHER" id="PTHR39339:SF1">
    <property type="entry name" value="CHAD DOMAIN-CONTAINING PROTEIN"/>
    <property type="match status" value="1"/>
</dbReference>
<dbReference type="PROSITE" id="PS51708">
    <property type="entry name" value="CHAD"/>
    <property type="match status" value="1"/>
</dbReference>
<reference evidence="2 3" key="1">
    <citation type="submission" date="2018-01" db="EMBL/GenBank/DDBJ databases">
        <title>Denitrification phenotypes of diverse strains of Pseudomonas stutzeri.</title>
        <authorList>
            <person name="Milligan D.A."/>
            <person name="Bergaust L."/>
            <person name="Bakken L.R."/>
            <person name="Frostegard A."/>
        </authorList>
    </citation>
    <scope>NUCLEOTIDE SEQUENCE [LARGE SCALE GENOMIC DNA]</scope>
    <source>
        <strain evidence="2 3">24a75</strain>
    </source>
</reference>
<dbReference type="PANTHER" id="PTHR39339">
    <property type="entry name" value="SLR1444 PROTEIN"/>
    <property type="match status" value="1"/>
</dbReference>
<dbReference type="RefSeq" id="WP_102895757.1">
    <property type="nucleotide sequence ID" value="NZ_JAMOHU010000075.1"/>
</dbReference>
<dbReference type="AlphaFoldDB" id="A0A2N8SRH6"/>
<dbReference type="InterPro" id="IPR038186">
    <property type="entry name" value="CHAD_dom_sf"/>
</dbReference>
<accession>A0A2N8SRH6</accession>
<name>A0A2N8SRH6_STUST</name>
<sequence length="302" mass="34597">MAYRIRPRRNAAKEVRKAALDRISEAMRALALPAAERAEGVHQARKRFKELRALLRLVREPLGATFVRENRCVRDLGRALAESREAAAMLESWDALAEVHHGFFARDPLQQARQRLAQRAEPVVGGSLETDIEQVLLRLRELAVRVDDWPLDGKGFALLEAGLGRSYREGRRDLARAQREPSDECLHEWRKRVKDQWYHSQLLASCWPGMFDCRCRLLKRLADDLGDDHDLAMMHRLLETEPALFGEPATCERIASLIEARRAELQASAFAGGWRLYAEPPKALVVRIEAYWRIARAERGCF</sequence>
<comment type="caution">
    <text evidence="2">The sequence shown here is derived from an EMBL/GenBank/DDBJ whole genome shotgun (WGS) entry which is preliminary data.</text>
</comment>
<evidence type="ECO:0000313" key="3">
    <source>
        <dbReference type="Proteomes" id="UP000236023"/>
    </source>
</evidence>
<dbReference type="Proteomes" id="UP000236023">
    <property type="component" value="Unassembled WGS sequence"/>
</dbReference>
<gene>
    <name evidence="2" type="ORF">CXK94_20975</name>
</gene>